<sequence length="405" mass="43632">MKRKKLSTIKQILISMVIGIIAGMLLGENARSLKIIGDIFLRLIQMSVVILIMGAVIEAVGNLDTKDLGKLGIKMIFWFMFFTIIAATIGIGLGLLLKPGAGVLFEASESVVEQPIQELSQIIVDFFPTNIIDSMASGNMIQVIVFAILFGATLSTLREKKMSNMILDWVKDLNVVIINMISKIMVIAPIGIGALLAYTTGTMGIGVILPLMKFLIIFGIGTIIHLFISVILTAIYCKASPIRIARKLTNMTVMAFTTTSSAVTLPIKMKDSETKLGVSSRISNLVNPLAMTLNSNGLSMFLALACITVAQIYKIEIDILSIIKIITLSTLACLGTVVVPGGGLVALAIVMPSIGLPLEGIVLMSGIDWFSGMFRTVLNVDTDALISMLIAKDTKELNYDILNSD</sequence>
<evidence type="ECO:0000256" key="2">
    <source>
        <dbReference type="ARBA" id="ARBA00022475"/>
    </source>
</evidence>
<feature type="transmembrane region" description="Helical" evidence="3">
    <location>
        <begin position="39"/>
        <end position="63"/>
    </location>
</feature>
<feature type="transmembrane region" description="Helical" evidence="3">
    <location>
        <begin position="325"/>
        <end position="354"/>
    </location>
</feature>
<keyword evidence="3" id="KW-0472">Membrane</keyword>
<keyword evidence="3" id="KW-1133">Transmembrane helix</keyword>
<dbReference type="PANTHER" id="PTHR42865:SF7">
    <property type="entry name" value="PROTON_GLUTAMATE-ASPARTATE SYMPORTER"/>
    <property type="match status" value="1"/>
</dbReference>
<comment type="subcellular location">
    <subcellularLocation>
        <location evidence="1">Cell membrane</location>
        <topology evidence="1">Multi-pass membrane protein</topology>
    </subcellularLocation>
</comment>
<accession>A0ABS6FXA6</accession>
<feature type="transmembrane region" description="Helical" evidence="3">
    <location>
        <begin position="12"/>
        <end position="27"/>
    </location>
</feature>
<feature type="transmembrane region" description="Helical" evidence="3">
    <location>
        <begin position="248"/>
        <end position="269"/>
    </location>
</feature>
<feature type="transmembrane region" description="Helical" evidence="3">
    <location>
        <begin position="75"/>
        <end position="97"/>
    </location>
</feature>
<dbReference type="EMBL" id="JAHLQK010000001">
    <property type="protein sequence ID" value="MBU5674862.1"/>
    <property type="molecule type" value="Genomic_DNA"/>
</dbReference>
<dbReference type="Proteomes" id="UP000779508">
    <property type="component" value="Unassembled WGS sequence"/>
</dbReference>
<feature type="transmembrane region" description="Helical" evidence="3">
    <location>
        <begin position="140"/>
        <end position="157"/>
    </location>
</feature>
<keyword evidence="2" id="KW-1003">Cell membrane</keyword>
<comment type="caution">
    <text evidence="4">The sequence shown here is derived from an EMBL/GenBank/DDBJ whole genome shotgun (WGS) entry which is preliminary data.</text>
</comment>
<gene>
    <name evidence="4" type="ORF">KQI88_00340</name>
</gene>
<evidence type="ECO:0000256" key="1">
    <source>
        <dbReference type="ARBA" id="ARBA00004651"/>
    </source>
</evidence>
<dbReference type="InterPro" id="IPR001991">
    <property type="entry name" value="Na-dicarboxylate_symporter"/>
</dbReference>
<evidence type="ECO:0000313" key="4">
    <source>
        <dbReference type="EMBL" id="MBU5674862.1"/>
    </source>
</evidence>
<dbReference type="PANTHER" id="PTHR42865">
    <property type="entry name" value="PROTON/GLUTAMATE-ASPARTATE SYMPORTER"/>
    <property type="match status" value="1"/>
</dbReference>
<keyword evidence="3" id="KW-0812">Transmembrane</keyword>
<dbReference type="RefSeq" id="WP_216414381.1">
    <property type="nucleotide sequence ID" value="NZ_JAHLQK010000001.1"/>
</dbReference>
<evidence type="ECO:0000256" key="3">
    <source>
        <dbReference type="SAM" id="Phobius"/>
    </source>
</evidence>
<feature type="transmembrane region" description="Helical" evidence="3">
    <location>
        <begin position="184"/>
        <end position="208"/>
    </location>
</feature>
<feature type="transmembrane region" description="Helical" evidence="3">
    <location>
        <begin position="214"/>
        <end position="236"/>
    </location>
</feature>
<organism evidence="4 5">
    <name type="scientific">Alkaliphilus flagellatus</name>
    <dbReference type="NCBI Taxonomy" id="2841507"/>
    <lineage>
        <taxon>Bacteria</taxon>
        <taxon>Bacillati</taxon>
        <taxon>Bacillota</taxon>
        <taxon>Clostridia</taxon>
        <taxon>Peptostreptococcales</taxon>
        <taxon>Natronincolaceae</taxon>
        <taxon>Alkaliphilus</taxon>
    </lineage>
</organism>
<proteinExistence type="predicted"/>
<name>A0ABS6FXA6_9FIRM</name>
<protein>
    <submittedName>
        <fullName evidence="4">Dicarboxylate/amino acid:cation symporter</fullName>
    </submittedName>
</protein>
<evidence type="ECO:0000313" key="5">
    <source>
        <dbReference type="Proteomes" id="UP000779508"/>
    </source>
</evidence>
<reference evidence="4 5" key="1">
    <citation type="submission" date="2021-06" db="EMBL/GenBank/DDBJ databases">
        <authorList>
            <person name="Sun Q."/>
            <person name="Li D."/>
        </authorList>
    </citation>
    <scope>NUCLEOTIDE SEQUENCE [LARGE SCALE GENOMIC DNA]</scope>
    <source>
        <strain evidence="4 5">MSJ-5</strain>
    </source>
</reference>
<dbReference type="Pfam" id="PF00375">
    <property type="entry name" value="SDF"/>
    <property type="match status" value="1"/>
</dbReference>
<keyword evidence="5" id="KW-1185">Reference proteome</keyword>
<feature type="transmembrane region" description="Helical" evidence="3">
    <location>
        <begin position="289"/>
        <end position="313"/>
    </location>
</feature>